<evidence type="ECO:0000256" key="4">
    <source>
        <dbReference type="PROSITE-ProRule" id="PRU00221"/>
    </source>
</evidence>
<dbReference type="PROSITE" id="PS50294">
    <property type="entry name" value="WD_REPEATS_REGION"/>
    <property type="match status" value="1"/>
</dbReference>
<dbReference type="OMA" id="GPQRIFF"/>
<dbReference type="InterPro" id="IPR002048">
    <property type="entry name" value="EF_hand_dom"/>
</dbReference>
<dbReference type="Pfam" id="PF00400">
    <property type="entry name" value="WD40"/>
    <property type="match status" value="4"/>
</dbReference>
<keyword evidence="1 4" id="KW-0853">WD repeat</keyword>
<evidence type="ECO:0000259" key="6">
    <source>
        <dbReference type="PROSITE" id="PS50222"/>
    </source>
</evidence>
<dbReference type="InterPro" id="IPR018247">
    <property type="entry name" value="EF_Hand_1_Ca_BS"/>
</dbReference>
<dbReference type="PANTHER" id="PTHR44324:SF3">
    <property type="entry name" value="WD REPEAT-CONTAINING PROTEIN 49-LIKE"/>
    <property type="match status" value="1"/>
</dbReference>
<evidence type="ECO:0000313" key="8">
    <source>
        <dbReference type="RefSeq" id="XP_055876694.1"/>
    </source>
</evidence>
<feature type="compositionally biased region" description="Basic and acidic residues" evidence="5">
    <location>
        <begin position="982"/>
        <end position="992"/>
    </location>
</feature>
<dbReference type="Gene3D" id="1.10.238.10">
    <property type="entry name" value="EF-hand"/>
    <property type="match status" value="1"/>
</dbReference>
<evidence type="ECO:0000313" key="7">
    <source>
        <dbReference type="Proteomes" id="UP001165740"/>
    </source>
</evidence>
<feature type="compositionally biased region" description="Basic and acidic residues" evidence="5">
    <location>
        <begin position="950"/>
        <end position="962"/>
    </location>
</feature>
<accession>A0A9W2ZP21</accession>
<dbReference type="SMART" id="SM00320">
    <property type="entry name" value="WD40"/>
    <property type="match status" value="9"/>
</dbReference>
<evidence type="ECO:0000256" key="2">
    <source>
        <dbReference type="ARBA" id="ARBA00022737"/>
    </source>
</evidence>
<feature type="repeat" description="WD" evidence="4">
    <location>
        <begin position="687"/>
        <end position="727"/>
    </location>
</feature>
<dbReference type="InterPro" id="IPR011992">
    <property type="entry name" value="EF-hand-dom_pair"/>
</dbReference>
<feature type="repeat" description="WD" evidence="4">
    <location>
        <begin position="601"/>
        <end position="635"/>
    </location>
</feature>
<keyword evidence="7" id="KW-1185">Reference proteome</keyword>
<feature type="compositionally biased region" description="Polar residues" evidence="5">
    <location>
        <begin position="995"/>
        <end position="1006"/>
    </location>
</feature>
<feature type="repeat" description="WD" evidence="4">
    <location>
        <begin position="454"/>
        <end position="495"/>
    </location>
</feature>
<name>A0A9W2ZP21_BIOGL</name>
<feature type="domain" description="EF-hand" evidence="6">
    <location>
        <begin position="135"/>
        <end position="170"/>
    </location>
</feature>
<reference evidence="8" key="1">
    <citation type="submission" date="2025-08" db="UniProtKB">
        <authorList>
            <consortium name="RefSeq"/>
        </authorList>
    </citation>
    <scope>IDENTIFICATION</scope>
</reference>
<evidence type="ECO:0000256" key="1">
    <source>
        <dbReference type="ARBA" id="ARBA00022574"/>
    </source>
</evidence>
<dbReference type="PROSITE" id="PS00678">
    <property type="entry name" value="WD_REPEATS_1"/>
    <property type="match status" value="2"/>
</dbReference>
<dbReference type="RefSeq" id="XP_055876694.1">
    <property type="nucleotide sequence ID" value="XM_056020719.1"/>
</dbReference>
<gene>
    <name evidence="8" type="primary">LOC106059968</name>
</gene>
<feature type="compositionally biased region" description="Polar residues" evidence="5">
    <location>
        <begin position="1131"/>
        <end position="1156"/>
    </location>
</feature>
<dbReference type="InterPro" id="IPR051242">
    <property type="entry name" value="WD-EF-hand_domain"/>
</dbReference>
<organism evidence="7 8">
    <name type="scientific">Biomphalaria glabrata</name>
    <name type="common">Bloodfluke planorb</name>
    <name type="synonym">Freshwater snail</name>
    <dbReference type="NCBI Taxonomy" id="6526"/>
    <lineage>
        <taxon>Eukaryota</taxon>
        <taxon>Metazoa</taxon>
        <taxon>Spiralia</taxon>
        <taxon>Lophotrochozoa</taxon>
        <taxon>Mollusca</taxon>
        <taxon>Gastropoda</taxon>
        <taxon>Heterobranchia</taxon>
        <taxon>Euthyneura</taxon>
        <taxon>Panpulmonata</taxon>
        <taxon>Hygrophila</taxon>
        <taxon>Lymnaeoidea</taxon>
        <taxon>Planorbidae</taxon>
        <taxon>Biomphalaria</taxon>
    </lineage>
</organism>
<keyword evidence="2" id="KW-0677">Repeat</keyword>
<dbReference type="InterPro" id="IPR036322">
    <property type="entry name" value="WD40_repeat_dom_sf"/>
</dbReference>
<dbReference type="GeneID" id="106059968"/>
<evidence type="ECO:0000256" key="5">
    <source>
        <dbReference type="SAM" id="MobiDB-lite"/>
    </source>
</evidence>
<dbReference type="PANTHER" id="PTHR44324">
    <property type="entry name" value="WD40 REPEAT DOMAIN 95"/>
    <property type="match status" value="1"/>
</dbReference>
<dbReference type="InterPro" id="IPR015943">
    <property type="entry name" value="WD40/YVTN_repeat-like_dom_sf"/>
</dbReference>
<feature type="region of interest" description="Disordered" evidence="5">
    <location>
        <begin position="1092"/>
        <end position="1156"/>
    </location>
</feature>
<feature type="repeat" description="WD" evidence="4">
    <location>
        <begin position="886"/>
        <end position="920"/>
    </location>
</feature>
<dbReference type="Gene3D" id="2.130.10.10">
    <property type="entry name" value="YVTN repeat-like/Quinoprotein amine dehydrogenase"/>
    <property type="match status" value="3"/>
</dbReference>
<feature type="region of interest" description="Disordered" evidence="5">
    <location>
        <begin position="946"/>
        <end position="1006"/>
    </location>
</feature>
<keyword evidence="3" id="KW-0106">Calcium</keyword>
<protein>
    <submittedName>
        <fullName evidence="8">WD repeat-containing protein 49-like isoform X1</fullName>
    </submittedName>
</protein>
<dbReference type="AlphaFoldDB" id="A0A9W2ZP21"/>
<evidence type="ECO:0000256" key="3">
    <source>
        <dbReference type="ARBA" id="ARBA00022837"/>
    </source>
</evidence>
<dbReference type="PROSITE" id="PS50082">
    <property type="entry name" value="WD_REPEATS_2"/>
    <property type="match status" value="4"/>
</dbReference>
<sequence length="1156" mass="130735">MESESFHNLVGIPGGKKAKLSHLFSVKCPRKPLQDIVRQNHGEVSIQKRLSQYWDDELFDSIGGEPSQQNVRLEEHIKLQHLEQLMYAFTTHNPEDILVQEGTGYFPAKVQKRSPGCMNLQEFKDTIFKILGTAEYDEYLEKLFMKLDTSGDNYVDWNEFCSHLLVLYRENDYLRKKNDIPFMVEPKIRHIVHNKQEQTTKVVAVQGPVRYVTISKEGAMSVWQPNMVMEKHYCIADLEVDPSSQKRRFKMWVTDAVYMPNCQKVAIASTSRDIRFYDVSSSQYFEEYHLFAMTDVPYSFDYYYNVKQPNSESFLVFGVDTGSIHILTFHKPVNQLFENPFKNDGGVQEIFMQDLPNHSQWVSHKVLTDIHPELVRQVRYLPENEAIISSSGSPRNSLVICDVTAIKKSYVFKLEKAVECFDHNKNINLLVTGSGDHIVRLWNPYVTTKPTAVLTGHNTGVIGVAIHEGFRQVFSYSKEAVIKVWDIKEHVCLQTVAIKFPSALNGRMPEHGQFPVHLQGPPYSAFVVTCNDYIAVLRLGKVESTVDNQEVTHDTQLCSAIYNNFLKQVVTGCDSSTISVWDIETGSRSLVLANAHGDEEITFLAFDSTDRRLLSGARNGTVKAWNFQNGHNLHNLESVGEHEVTGILHLPDKKVILTVGWNQKIVTYDDTDPDSANLSANDKWKGGQLHTDDILTADFAPPNFLATASFDGEIIVWDVDTEKIYVRLRKGQPQTISKRMEALKSGVSGLEDRIESQATTATLMSRPNSRHRLSHKVEKGQVAPVDKLMFLKARASVRFTESAVLISSEAGKLRWWNISISNKEMGYFYVPNCPDESVLAMCSTANDSLLITGDTQGVIKCWNISSYCIQNEGYIVKKVAPLEVWWKAHDSAVVSVEYIQHDSGTFVLTASTDRTARLWSPEGHYIGTFGQKSPWNLKITSTWAHPKTPWSKEQDHLTDNSERTTSNDNIVDVLETASENLPNERERSDLKHFSRSGTESSDTYNKPTFLGVKVEKDLERRQRDRQGRRAQFGEILPQSTSQFGKQCSPYHALTTPTWSEVQVPEFLPLPQRMKNKGYSETNLTKEDVINMDFSFGLPDPPPVAPSVQTGPKKLSTVQQPPSRGEKGLKPSSVTSGRGRSSYEQKSTAGKKTSAVR</sequence>
<dbReference type="PROSITE" id="PS00018">
    <property type="entry name" value="EF_HAND_1"/>
    <property type="match status" value="1"/>
</dbReference>
<dbReference type="InterPro" id="IPR001680">
    <property type="entry name" value="WD40_rpt"/>
</dbReference>
<dbReference type="GO" id="GO:0005509">
    <property type="term" value="F:calcium ion binding"/>
    <property type="evidence" value="ECO:0007669"/>
    <property type="project" value="InterPro"/>
</dbReference>
<dbReference type="OrthoDB" id="75172at2759"/>
<dbReference type="Proteomes" id="UP001165740">
    <property type="component" value="Chromosome 2"/>
</dbReference>
<dbReference type="SUPFAM" id="SSF50978">
    <property type="entry name" value="WD40 repeat-like"/>
    <property type="match status" value="3"/>
</dbReference>
<dbReference type="SUPFAM" id="SSF47473">
    <property type="entry name" value="EF-hand"/>
    <property type="match status" value="1"/>
</dbReference>
<dbReference type="PROSITE" id="PS50222">
    <property type="entry name" value="EF_HAND_2"/>
    <property type="match status" value="1"/>
</dbReference>
<dbReference type="InterPro" id="IPR019775">
    <property type="entry name" value="WD40_repeat_CS"/>
</dbReference>
<proteinExistence type="predicted"/>